<evidence type="ECO:0000259" key="5">
    <source>
        <dbReference type="Pfam" id="PF04542"/>
    </source>
</evidence>
<evidence type="ECO:0000256" key="3">
    <source>
        <dbReference type="ARBA" id="ARBA00023082"/>
    </source>
</evidence>
<dbReference type="SUPFAM" id="SSF88659">
    <property type="entry name" value="Sigma3 and sigma4 domains of RNA polymerase sigma factors"/>
    <property type="match status" value="1"/>
</dbReference>
<evidence type="ECO:0000256" key="4">
    <source>
        <dbReference type="ARBA" id="ARBA00023163"/>
    </source>
</evidence>
<evidence type="ECO:0000313" key="8">
    <source>
        <dbReference type="Proteomes" id="UP000315400"/>
    </source>
</evidence>
<dbReference type="GO" id="GO:0003677">
    <property type="term" value="F:DNA binding"/>
    <property type="evidence" value="ECO:0007669"/>
    <property type="project" value="InterPro"/>
</dbReference>
<gene>
    <name evidence="7" type="ORF">FKY71_09135</name>
</gene>
<dbReference type="InterPro" id="IPR036388">
    <property type="entry name" value="WH-like_DNA-bd_sf"/>
</dbReference>
<dbReference type="PANTHER" id="PTHR43133:SF63">
    <property type="entry name" value="RNA POLYMERASE SIGMA FACTOR FECI-RELATED"/>
    <property type="match status" value="1"/>
</dbReference>
<dbReference type="InterPro" id="IPR039425">
    <property type="entry name" value="RNA_pol_sigma-70-like"/>
</dbReference>
<dbReference type="Proteomes" id="UP000315400">
    <property type="component" value="Unassembled WGS sequence"/>
</dbReference>
<accession>A0A540VRE8</accession>
<dbReference type="PANTHER" id="PTHR43133">
    <property type="entry name" value="RNA POLYMERASE ECF-TYPE SIGMA FACTO"/>
    <property type="match status" value="1"/>
</dbReference>
<dbReference type="AlphaFoldDB" id="A0A540VRE8"/>
<dbReference type="Pfam" id="PF08281">
    <property type="entry name" value="Sigma70_r4_2"/>
    <property type="match status" value="1"/>
</dbReference>
<dbReference type="NCBIfam" id="TIGR02937">
    <property type="entry name" value="sigma70-ECF"/>
    <property type="match status" value="1"/>
</dbReference>
<dbReference type="InterPro" id="IPR013249">
    <property type="entry name" value="RNA_pol_sigma70_r4_t2"/>
</dbReference>
<keyword evidence="4" id="KW-0804">Transcription</keyword>
<dbReference type="InterPro" id="IPR014284">
    <property type="entry name" value="RNA_pol_sigma-70_dom"/>
</dbReference>
<feature type="domain" description="RNA polymerase sigma-70 region 2" evidence="5">
    <location>
        <begin position="8"/>
        <end position="73"/>
    </location>
</feature>
<evidence type="ECO:0000259" key="6">
    <source>
        <dbReference type="Pfam" id="PF08281"/>
    </source>
</evidence>
<name>A0A540VRE8_9GAMM</name>
<proteinExistence type="inferred from homology"/>
<dbReference type="EMBL" id="VIFK01000070">
    <property type="protein sequence ID" value="TQE99340.1"/>
    <property type="molecule type" value="Genomic_DNA"/>
</dbReference>
<dbReference type="Gene3D" id="1.10.1740.10">
    <property type="match status" value="1"/>
</dbReference>
<comment type="caution">
    <text evidence="7">The sequence shown here is derived from an EMBL/GenBank/DDBJ whole genome shotgun (WGS) entry which is preliminary data.</text>
</comment>
<dbReference type="Pfam" id="PF04542">
    <property type="entry name" value="Sigma70_r2"/>
    <property type="match status" value="1"/>
</dbReference>
<evidence type="ECO:0000313" key="7">
    <source>
        <dbReference type="EMBL" id="TQE99340.1"/>
    </source>
</evidence>
<protein>
    <submittedName>
        <fullName evidence="7">Sigma-70 family RNA polymerase sigma factor</fullName>
    </submittedName>
</protein>
<keyword evidence="2" id="KW-0805">Transcription regulation</keyword>
<dbReference type="GO" id="GO:0016987">
    <property type="term" value="F:sigma factor activity"/>
    <property type="evidence" value="ECO:0007669"/>
    <property type="project" value="UniProtKB-KW"/>
</dbReference>
<feature type="domain" description="RNA polymerase sigma factor 70 region 4 type 2" evidence="6">
    <location>
        <begin position="105"/>
        <end position="150"/>
    </location>
</feature>
<sequence>MADGADLIYRQHGGWLYRWLRSRVYCPDRAEDLVQDTFCLALRGQRLEDVREPRPFLSRIAHGLMVDECRRRDLERACLDVLATERATEAPAAENLSALLEEIAWIDALLGTLPVRARDIFLMAKIEGIPRDAIADELKVSRSTVEKDLKMVIRYCYDRIYRNG</sequence>
<comment type="similarity">
    <text evidence="1">Belongs to the sigma-70 factor family. ECF subfamily.</text>
</comment>
<dbReference type="SUPFAM" id="SSF88946">
    <property type="entry name" value="Sigma2 domain of RNA polymerase sigma factors"/>
    <property type="match status" value="1"/>
</dbReference>
<dbReference type="InterPro" id="IPR013324">
    <property type="entry name" value="RNA_pol_sigma_r3/r4-like"/>
</dbReference>
<evidence type="ECO:0000256" key="1">
    <source>
        <dbReference type="ARBA" id="ARBA00010641"/>
    </source>
</evidence>
<dbReference type="InterPro" id="IPR007627">
    <property type="entry name" value="RNA_pol_sigma70_r2"/>
</dbReference>
<dbReference type="Gene3D" id="1.10.10.10">
    <property type="entry name" value="Winged helix-like DNA-binding domain superfamily/Winged helix DNA-binding domain"/>
    <property type="match status" value="1"/>
</dbReference>
<organism evidence="7 8">
    <name type="scientific">Spiribacter salinus</name>
    <dbReference type="NCBI Taxonomy" id="1335746"/>
    <lineage>
        <taxon>Bacteria</taxon>
        <taxon>Pseudomonadati</taxon>
        <taxon>Pseudomonadota</taxon>
        <taxon>Gammaproteobacteria</taxon>
        <taxon>Chromatiales</taxon>
        <taxon>Ectothiorhodospiraceae</taxon>
        <taxon>Spiribacter</taxon>
    </lineage>
</organism>
<reference evidence="7 8" key="1">
    <citation type="submission" date="2019-06" db="EMBL/GenBank/DDBJ databases">
        <title>Metagenome assembled Genome of Spiribacter salinus SL48-SHIP from the microbial mat of Salt Lake 48 (Novosibirsk region, Russia).</title>
        <authorList>
            <person name="Shipova A."/>
            <person name="Rozanov A.S."/>
            <person name="Bryanskaya A.V."/>
            <person name="Peltek S.E."/>
        </authorList>
    </citation>
    <scope>NUCLEOTIDE SEQUENCE [LARGE SCALE GENOMIC DNA]</scope>
    <source>
        <strain evidence="7">SL48-SHIP-2</strain>
    </source>
</reference>
<dbReference type="InterPro" id="IPR013325">
    <property type="entry name" value="RNA_pol_sigma_r2"/>
</dbReference>
<evidence type="ECO:0000256" key="2">
    <source>
        <dbReference type="ARBA" id="ARBA00023015"/>
    </source>
</evidence>
<keyword evidence="3" id="KW-0731">Sigma factor</keyword>
<dbReference type="GO" id="GO:0006352">
    <property type="term" value="P:DNA-templated transcription initiation"/>
    <property type="evidence" value="ECO:0007669"/>
    <property type="project" value="InterPro"/>
</dbReference>